<dbReference type="Proteomes" id="UP000038040">
    <property type="component" value="Unplaced"/>
</dbReference>
<dbReference type="EMBL" id="UYYG01000234">
    <property type="protein sequence ID" value="VDN53998.1"/>
    <property type="molecule type" value="Genomic_DNA"/>
</dbReference>
<evidence type="ECO:0000313" key="3">
    <source>
        <dbReference type="Proteomes" id="UP000274756"/>
    </source>
</evidence>
<organism evidence="2 4">
    <name type="scientific">Dracunculus medinensis</name>
    <name type="common">Guinea worm</name>
    <dbReference type="NCBI Taxonomy" id="318479"/>
    <lineage>
        <taxon>Eukaryota</taxon>
        <taxon>Metazoa</taxon>
        <taxon>Ecdysozoa</taxon>
        <taxon>Nematoda</taxon>
        <taxon>Chromadorea</taxon>
        <taxon>Rhabditida</taxon>
        <taxon>Spirurina</taxon>
        <taxon>Dracunculoidea</taxon>
        <taxon>Dracunculidae</taxon>
        <taxon>Dracunculus</taxon>
    </lineage>
</organism>
<proteinExistence type="predicted"/>
<reference evidence="1 3" key="2">
    <citation type="submission" date="2018-11" db="EMBL/GenBank/DDBJ databases">
        <authorList>
            <consortium name="Pathogen Informatics"/>
        </authorList>
    </citation>
    <scope>NUCLEOTIDE SEQUENCE [LARGE SCALE GENOMIC DNA]</scope>
</reference>
<dbReference type="WBParaSite" id="DME_0001053701-mRNA-1">
    <property type="protein sequence ID" value="DME_0001053701-mRNA-1"/>
    <property type="gene ID" value="DME_0001053701"/>
</dbReference>
<evidence type="ECO:0000313" key="2">
    <source>
        <dbReference type="Proteomes" id="UP000038040"/>
    </source>
</evidence>
<evidence type="ECO:0000313" key="1">
    <source>
        <dbReference type="EMBL" id="VDN53998.1"/>
    </source>
</evidence>
<reference evidence="4" key="1">
    <citation type="submission" date="2017-02" db="UniProtKB">
        <authorList>
            <consortium name="WormBaseParasite"/>
        </authorList>
    </citation>
    <scope>IDENTIFICATION</scope>
</reference>
<evidence type="ECO:0000313" key="4">
    <source>
        <dbReference type="WBParaSite" id="DME_0001053701-mRNA-1"/>
    </source>
</evidence>
<protein>
    <submittedName>
        <fullName evidence="4">EAL domain-containing protein</fullName>
    </submittedName>
</protein>
<sequence>MLERDSVPEKISRLIKAFYERTSEQIYVYEELIGFFEIRTGSVKDVCFPYNIQLCDRLDNEHRLPGIKWCANQSRV</sequence>
<dbReference type="Proteomes" id="UP000274756">
    <property type="component" value="Unassembled WGS sequence"/>
</dbReference>
<dbReference type="AlphaFoldDB" id="A0A0N4UR65"/>
<accession>A0A0N4UR65</accession>
<dbReference type="OrthoDB" id="410104at2759"/>
<name>A0A0N4UR65_DRAME</name>
<keyword evidence="3" id="KW-1185">Reference proteome</keyword>
<gene>
    <name evidence="1" type="ORF">DME_LOCUS3971</name>
</gene>